<keyword evidence="6" id="KW-0479">Metal-binding</keyword>
<accession>A0ABU6CU30</accession>
<feature type="binding site" evidence="6">
    <location>
        <begin position="264"/>
        <end position="266"/>
    </location>
    <ligand>
        <name>ATP</name>
        <dbReference type="ChEBI" id="CHEBI:30616"/>
    </ligand>
</feature>
<evidence type="ECO:0000256" key="3">
    <source>
        <dbReference type="ARBA" id="ARBA00022741"/>
    </source>
</evidence>
<dbReference type="SUPFAM" id="SSF53067">
    <property type="entry name" value="Actin-like ATPase domain"/>
    <property type="match status" value="2"/>
</dbReference>
<reference evidence="8 9" key="2">
    <citation type="submission" date="2024-01" db="EMBL/GenBank/DDBJ databases">
        <authorList>
            <person name="Xie X."/>
        </authorList>
    </citation>
    <scope>NUCLEOTIDE SEQUENCE [LARGE SCALE GENOMIC DNA]</scope>
    <source>
        <strain evidence="8">SCUT-1</strain>
    </source>
</reference>
<evidence type="ECO:0000313" key="8">
    <source>
        <dbReference type="EMBL" id="MEB4589898.1"/>
    </source>
</evidence>
<feature type="binding site" evidence="6">
    <location>
        <begin position="190"/>
        <end position="194"/>
    </location>
    <ligand>
        <name>ATP</name>
        <dbReference type="ChEBI" id="CHEBI:30616"/>
    </ligand>
</feature>
<keyword evidence="5 6" id="KW-0067">ATP-binding</keyword>
<gene>
    <name evidence="6" type="primary">ackA</name>
    <name evidence="8" type="ORF">VSS37_02800</name>
</gene>
<keyword evidence="6" id="KW-0963">Cytoplasm</keyword>
<sequence length="378" mass="41118">MKILVLNAGSSSVKYQVFAMEEQRVLAKGLVDRIGEAGSEIASHREALERMIQHLQAEKIIHGGKGIDAIGHRVVHGGERFHEPALIDADVMAAISEMVPLAPLHNPANLEGIEVAKKLFPDVPQVAIFDTAFHQSMPPVAFRYALPKSLYHKHKVRRYGFHGTSHRYVAHQAAHYLHVELSSLNLITLHLGNGCSATAIAGGKSVDTSMGVTPLEGLVMGTRCGDVDPALHFYLQRETGLSNAELETLLNKQSGLKGICGVSDMREVQQRAESGDETAQLAEAMFAYRVKKYVGAYMAVLGKVDAIVFTGGIGEHSPRIRELVCANLEGLGLFLDTQRNHSRASGILEFQQPDAAIKLLVIPTDEELEIARSTALLV</sequence>
<dbReference type="PANTHER" id="PTHR21060">
    <property type="entry name" value="ACETATE KINASE"/>
    <property type="match status" value="1"/>
</dbReference>
<dbReference type="Pfam" id="PF00871">
    <property type="entry name" value="Acetate_kinase"/>
    <property type="match status" value="1"/>
</dbReference>
<keyword evidence="4 6" id="KW-0418">Kinase</keyword>
<comment type="similarity">
    <text evidence="1 6 7">Belongs to the acetokinase family.</text>
</comment>
<dbReference type="GO" id="GO:0008776">
    <property type="term" value="F:acetate kinase activity"/>
    <property type="evidence" value="ECO:0007669"/>
    <property type="project" value="UniProtKB-EC"/>
</dbReference>
<comment type="catalytic activity">
    <reaction evidence="6">
        <text>acetate + ATP = acetyl phosphate + ADP</text>
        <dbReference type="Rhea" id="RHEA:11352"/>
        <dbReference type="ChEBI" id="CHEBI:22191"/>
        <dbReference type="ChEBI" id="CHEBI:30089"/>
        <dbReference type="ChEBI" id="CHEBI:30616"/>
        <dbReference type="ChEBI" id="CHEBI:456216"/>
        <dbReference type="EC" id="2.7.2.1"/>
    </reaction>
</comment>
<dbReference type="EC" id="2.7.2.1" evidence="6"/>
<dbReference type="EMBL" id="JAYMYJ010000025">
    <property type="protein sequence ID" value="MEB4589898.1"/>
    <property type="molecule type" value="Genomic_DNA"/>
</dbReference>
<feature type="binding site" evidence="6">
    <location>
        <begin position="312"/>
        <end position="316"/>
    </location>
    <ligand>
        <name>ATP</name>
        <dbReference type="ChEBI" id="CHEBI:30616"/>
    </ligand>
</feature>
<dbReference type="InterPro" id="IPR000890">
    <property type="entry name" value="Aliphatic_acid_kin_short-chain"/>
</dbReference>
<dbReference type="InterPro" id="IPR043129">
    <property type="entry name" value="ATPase_NBD"/>
</dbReference>
<dbReference type="InterPro" id="IPR023865">
    <property type="entry name" value="Aliphatic_acid_kinase_CS"/>
</dbReference>
<feature type="binding site" evidence="6">
    <location>
        <position position="7"/>
    </location>
    <ligand>
        <name>Mg(2+)</name>
        <dbReference type="ChEBI" id="CHEBI:18420"/>
    </ligand>
</feature>
<evidence type="ECO:0000256" key="2">
    <source>
        <dbReference type="ARBA" id="ARBA00022679"/>
    </source>
</evidence>
<dbReference type="PROSITE" id="PS01076">
    <property type="entry name" value="ACETATE_KINASE_2"/>
    <property type="match status" value="1"/>
</dbReference>
<comment type="pathway">
    <text evidence="6">Metabolic intermediate biosynthesis; acetyl-CoA biosynthesis; acetyl-CoA from acetate: step 1/2.</text>
</comment>
<evidence type="ECO:0000256" key="4">
    <source>
        <dbReference type="ARBA" id="ARBA00022777"/>
    </source>
</evidence>
<dbReference type="PANTHER" id="PTHR21060:SF15">
    <property type="entry name" value="ACETATE KINASE-RELATED"/>
    <property type="match status" value="1"/>
</dbReference>
<feature type="binding site" evidence="6">
    <location>
        <position position="366"/>
    </location>
    <ligand>
        <name>Mg(2+)</name>
        <dbReference type="ChEBI" id="CHEBI:18420"/>
    </ligand>
</feature>
<dbReference type="InterPro" id="IPR004372">
    <property type="entry name" value="Ac/propionate_kinase"/>
</dbReference>
<dbReference type="RefSeq" id="WP_324693109.1">
    <property type="nucleotide sequence ID" value="NZ_JAYMYJ010000025.1"/>
</dbReference>
<evidence type="ECO:0000256" key="6">
    <source>
        <dbReference type="HAMAP-Rule" id="MF_00020"/>
    </source>
</evidence>
<protein>
    <recommendedName>
        <fullName evidence="6">Acetate kinase</fullName>
        <ecNumber evidence="6">2.7.2.1</ecNumber>
    </recommendedName>
    <alternativeName>
        <fullName evidence="6">Acetokinase</fullName>
    </alternativeName>
</protein>
<name>A0ABU6CU30_9GAMM</name>
<reference evidence="9" key="1">
    <citation type="submission" date="2023-07" db="EMBL/GenBank/DDBJ databases">
        <title>The carbon used by Thiothrix.</title>
        <authorList>
            <person name="Chen L."/>
        </authorList>
    </citation>
    <scope>NUCLEOTIDE SEQUENCE [LARGE SCALE GENOMIC DNA]</scope>
</reference>
<dbReference type="HAMAP" id="MF_00020">
    <property type="entry name" value="Acetate_kinase"/>
    <property type="match status" value="1"/>
</dbReference>
<dbReference type="CDD" id="cd24010">
    <property type="entry name" value="ASKHA_NBD_AcK_PK"/>
    <property type="match status" value="1"/>
</dbReference>
<keyword evidence="6" id="KW-0460">Magnesium</keyword>
<dbReference type="PRINTS" id="PR00471">
    <property type="entry name" value="ACETATEKNASE"/>
</dbReference>
<feature type="site" description="Transition state stabilizer" evidence="6">
    <location>
        <position position="223"/>
    </location>
</feature>
<keyword evidence="2 6" id="KW-0808">Transferase</keyword>
<evidence type="ECO:0000256" key="1">
    <source>
        <dbReference type="ARBA" id="ARBA00008748"/>
    </source>
</evidence>
<keyword evidence="3 6" id="KW-0547">Nucleotide-binding</keyword>
<comment type="function">
    <text evidence="6">Catalyzes the formation of acetyl phosphate from acetate and ATP. Can also catalyze the reverse reaction.</text>
</comment>
<comment type="cofactor">
    <cofactor evidence="6">
        <name>Mg(2+)</name>
        <dbReference type="ChEBI" id="CHEBI:18420"/>
    </cofactor>
    <cofactor evidence="6">
        <name>Mn(2+)</name>
        <dbReference type="ChEBI" id="CHEBI:29035"/>
    </cofactor>
    <text evidence="6">Mg(2+). Can also accept Mn(2+).</text>
</comment>
<dbReference type="Gene3D" id="3.30.420.40">
    <property type="match status" value="2"/>
</dbReference>
<dbReference type="PROSITE" id="PS01075">
    <property type="entry name" value="ACETATE_KINASE_1"/>
    <property type="match status" value="1"/>
</dbReference>
<evidence type="ECO:0000313" key="9">
    <source>
        <dbReference type="Proteomes" id="UP001308005"/>
    </source>
</evidence>
<keyword evidence="9" id="KW-1185">Reference proteome</keyword>
<dbReference type="Proteomes" id="UP001308005">
    <property type="component" value="Unassembled WGS sequence"/>
</dbReference>
<evidence type="ECO:0000256" key="5">
    <source>
        <dbReference type="ARBA" id="ARBA00022840"/>
    </source>
</evidence>
<feature type="active site" description="Proton donor/acceptor" evidence="6">
    <location>
        <position position="130"/>
    </location>
</feature>
<dbReference type="NCBIfam" id="TIGR00016">
    <property type="entry name" value="ackA"/>
    <property type="match status" value="1"/>
</dbReference>
<comment type="caution">
    <text evidence="8">The sequence shown here is derived from an EMBL/GenBank/DDBJ whole genome shotgun (WGS) entry which is preliminary data.</text>
</comment>
<feature type="binding site" evidence="6">
    <location>
        <position position="14"/>
    </location>
    <ligand>
        <name>ATP</name>
        <dbReference type="ChEBI" id="CHEBI:30616"/>
    </ligand>
</feature>
<comment type="subcellular location">
    <subcellularLocation>
        <location evidence="6">Cytoplasm</location>
    </subcellularLocation>
</comment>
<comment type="subunit">
    <text evidence="6">Homodimer.</text>
</comment>
<dbReference type="PIRSF" id="PIRSF000722">
    <property type="entry name" value="Acetate_prop_kin"/>
    <property type="match status" value="1"/>
</dbReference>
<feature type="binding site" evidence="6">
    <location>
        <position position="73"/>
    </location>
    <ligand>
        <name>substrate</name>
    </ligand>
</feature>
<organism evidence="8 9">
    <name type="scientific">Candidatus Thiothrix phosphatis</name>
    <dbReference type="NCBI Taxonomy" id="3112415"/>
    <lineage>
        <taxon>Bacteria</taxon>
        <taxon>Pseudomonadati</taxon>
        <taxon>Pseudomonadota</taxon>
        <taxon>Gammaproteobacteria</taxon>
        <taxon>Thiotrichales</taxon>
        <taxon>Thiotrichaceae</taxon>
        <taxon>Thiothrix</taxon>
    </lineage>
</organism>
<proteinExistence type="inferred from homology"/>
<evidence type="ECO:0000256" key="7">
    <source>
        <dbReference type="RuleBase" id="RU003835"/>
    </source>
</evidence>
<feature type="site" description="Transition state stabilizer" evidence="6">
    <location>
        <position position="162"/>
    </location>
</feature>